<dbReference type="CDD" id="cd00130">
    <property type="entry name" value="PAS"/>
    <property type="match status" value="1"/>
</dbReference>
<dbReference type="Proteomes" id="UP000237340">
    <property type="component" value="Unassembled WGS sequence"/>
</dbReference>
<dbReference type="PROSITE" id="PS50112">
    <property type="entry name" value="PAS"/>
    <property type="match status" value="1"/>
</dbReference>
<proteinExistence type="predicted"/>
<dbReference type="RefSeq" id="WP_103460495.1">
    <property type="nucleotide sequence ID" value="NZ_PPXD01000013.1"/>
</dbReference>
<evidence type="ECO:0000259" key="6">
    <source>
        <dbReference type="PROSITE" id="PS50112"/>
    </source>
</evidence>
<dbReference type="InterPro" id="IPR000014">
    <property type="entry name" value="PAS"/>
</dbReference>
<dbReference type="NCBIfam" id="TIGR00229">
    <property type="entry name" value="sensory_box"/>
    <property type="match status" value="1"/>
</dbReference>
<dbReference type="InterPro" id="IPR018062">
    <property type="entry name" value="HTH_AraC-typ_CS"/>
</dbReference>
<feature type="domain" description="HTH araC/xylS-type" evidence="5">
    <location>
        <begin position="164"/>
        <end position="261"/>
    </location>
</feature>
<dbReference type="InterPro" id="IPR018060">
    <property type="entry name" value="HTH_AraC"/>
</dbReference>
<evidence type="ECO:0000313" key="7">
    <source>
        <dbReference type="EMBL" id="POH65890.1"/>
    </source>
</evidence>
<dbReference type="InterPro" id="IPR035965">
    <property type="entry name" value="PAS-like_dom_sf"/>
</dbReference>
<dbReference type="Gene3D" id="3.30.450.20">
    <property type="entry name" value="PAS domain"/>
    <property type="match status" value="1"/>
</dbReference>
<dbReference type="Pfam" id="PF00989">
    <property type="entry name" value="PAS"/>
    <property type="match status" value="1"/>
</dbReference>
<evidence type="ECO:0000259" key="5">
    <source>
        <dbReference type="PROSITE" id="PS01124"/>
    </source>
</evidence>
<dbReference type="GO" id="GO:0043565">
    <property type="term" value="F:sequence-specific DNA binding"/>
    <property type="evidence" value="ECO:0007669"/>
    <property type="project" value="InterPro"/>
</dbReference>
<dbReference type="SUPFAM" id="SSF55785">
    <property type="entry name" value="PYP-like sensor domain (PAS domain)"/>
    <property type="match status" value="1"/>
</dbReference>
<comment type="caution">
    <text evidence="7">The sequence shown here is derived from an EMBL/GenBank/DDBJ whole genome shotgun (WGS) entry which is preliminary data.</text>
</comment>
<gene>
    <name evidence="7" type="ORF">C3B61_10075</name>
</gene>
<feature type="domain" description="PAS" evidence="6">
    <location>
        <begin position="14"/>
        <end position="55"/>
    </location>
</feature>
<dbReference type="PANTHER" id="PTHR47893">
    <property type="entry name" value="REGULATORY PROTEIN PCHR"/>
    <property type="match status" value="1"/>
</dbReference>
<name>A0A2S3ZFM1_9MICO</name>
<feature type="compositionally biased region" description="Acidic residues" evidence="4">
    <location>
        <begin position="266"/>
        <end position="275"/>
    </location>
</feature>
<dbReference type="Pfam" id="PF12833">
    <property type="entry name" value="HTH_18"/>
    <property type="match status" value="1"/>
</dbReference>
<dbReference type="InterPro" id="IPR013767">
    <property type="entry name" value="PAS_fold"/>
</dbReference>
<dbReference type="SUPFAM" id="SSF46689">
    <property type="entry name" value="Homeodomain-like"/>
    <property type="match status" value="1"/>
</dbReference>
<sequence length="275" mass="29635">MALSIQPAPGDAADYALLQAIVEAAPDPLWVISDDGSVARTNTAAARLLGYADPDQLVGLPSHATLHHLHPDGSTYSAEDCPIVHNGHSRAAQAPELFLSRTGEIVPVIWSIRKLKVGGAALLSFATSESLAEKARFQLAQGEDAVRSAARRLGIAPTRTALRSEMLRQIREHFADPDFNALSLAANNHISVRTLQMIFAAAGTTPAATIRGVRLEFARHLIDRGSTVQRATFDSGYREPSAFARAFRRQYGVPPSQHSSSRAPDDNEIEDDGGW</sequence>
<dbReference type="Gene3D" id="1.10.10.60">
    <property type="entry name" value="Homeodomain-like"/>
    <property type="match status" value="1"/>
</dbReference>
<evidence type="ECO:0000256" key="1">
    <source>
        <dbReference type="ARBA" id="ARBA00023015"/>
    </source>
</evidence>
<dbReference type="InterPro" id="IPR053142">
    <property type="entry name" value="PchR_regulatory_protein"/>
</dbReference>
<feature type="region of interest" description="Disordered" evidence="4">
    <location>
        <begin position="250"/>
        <end position="275"/>
    </location>
</feature>
<organism evidence="7 8">
    <name type="scientific">Cryobacterium zongtaii</name>
    <dbReference type="NCBI Taxonomy" id="1259217"/>
    <lineage>
        <taxon>Bacteria</taxon>
        <taxon>Bacillati</taxon>
        <taxon>Actinomycetota</taxon>
        <taxon>Actinomycetes</taxon>
        <taxon>Micrococcales</taxon>
        <taxon>Microbacteriaceae</taxon>
        <taxon>Cryobacterium</taxon>
    </lineage>
</organism>
<protein>
    <recommendedName>
        <fullName evidence="9">AraC family transcriptional regulator</fullName>
    </recommendedName>
</protein>
<evidence type="ECO:0000256" key="3">
    <source>
        <dbReference type="ARBA" id="ARBA00023163"/>
    </source>
</evidence>
<keyword evidence="8" id="KW-1185">Reference proteome</keyword>
<dbReference type="EMBL" id="PPXD01000013">
    <property type="protein sequence ID" value="POH65890.1"/>
    <property type="molecule type" value="Genomic_DNA"/>
</dbReference>
<accession>A0A2S3ZFM1</accession>
<dbReference type="GO" id="GO:0003700">
    <property type="term" value="F:DNA-binding transcription factor activity"/>
    <property type="evidence" value="ECO:0007669"/>
    <property type="project" value="InterPro"/>
</dbReference>
<dbReference type="PROSITE" id="PS01124">
    <property type="entry name" value="HTH_ARAC_FAMILY_2"/>
    <property type="match status" value="1"/>
</dbReference>
<keyword evidence="2" id="KW-0238">DNA-binding</keyword>
<dbReference type="SMART" id="SM00342">
    <property type="entry name" value="HTH_ARAC"/>
    <property type="match status" value="1"/>
</dbReference>
<dbReference type="PROSITE" id="PS00041">
    <property type="entry name" value="HTH_ARAC_FAMILY_1"/>
    <property type="match status" value="1"/>
</dbReference>
<evidence type="ECO:0008006" key="9">
    <source>
        <dbReference type="Google" id="ProtNLM"/>
    </source>
</evidence>
<evidence type="ECO:0000313" key="8">
    <source>
        <dbReference type="Proteomes" id="UP000237340"/>
    </source>
</evidence>
<keyword evidence="3" id="KW-0804">Transcription</keyword>
<evidence type="ECO:0000256" key="2">
    <source>
        <dbReference type="ARBA" id="ARBA00023125"/>
    </source>
</evidence>
<dbReference type="InterPro" id="IPR009057">
    <property type="entry name" value="Homeodomain-like_sf"/>
</dbReference>
<dbReference type="SMART" id="SM00091">
    <property type="entry name" value="PAS"/>
    <property type="match status" value="1"/>
</dbReference>
<dbReference type="PANTHER" id="PTHR47893:SF1">
    <property type="entry name" value="REGULATORY PROTEIN PCHR"/>
    <property type="match status" value="1"/>
</dbReference>
<reference evidence="7 8" key="1">
    <citation type="submission" date="2018-01" db="EMBL/GenBank/DDBJ databases">
        <title>Cryobacterium sp. nov., from glaciers in China.</title>
        <authorList>
            <person name="Liu Q."/>
            <person name="Xin Y.-H."/>
        </authorList>
    </citation>
    <scope>NUCLEOTIDE SEQUENCE [LARGE SCALE GENOMIC DNA]</scope>
    <source>
        <strain evidence="7 8">TMN-42</strain>
    </source>
</reference>
<keyword evidence="1" id="KW-0805">Transcription regulation</keyword>
<evidence type="ECO:0000256" key="4">
    <source>
        <dbReference type="SAM" id="MobiDB-lite"/>
    </source>
</evidence>
<dbReference type="AlphaFoldDB" id="A0A2S3ZFM1"/>